<keyword evidence="2" id="KW-0472">Membrane</keyword>
<gene>
    <name evidence="3" type="ORF">Cvel_22185</name>
</gene>
<feature type="transmembrane region" description="Helical" evidence="2">
    <location>
        <begin position="208"/>
        <end position="229"/>
    </location>
</feature>
<reference evidence="3" key="1">
    <citation type="submission" date="2014-11" db="EMBL/GenBank/DDBJ databases">
        <authorList>
            <person name="Otto D Thomas"/>
            <person name="Naeem Raeece"/>
        </authorList>
    </citation>
    <scope>NUCLEOTIDE SEQUENCE</scope>
</reference>
<dbReference type="VEuPathDB" id="CryptoDB:Cvel_22185"/>
<feature type="compositionally biased region" description="Low complexity" evidence="1">
    <location>
        <begin position="1"/>
        <end position="12"/>
    </location>
</feature>
<evidence type="ECO:0000313" key="3">
    <source>
        <dbReference type="EMBL" id="CEM30108.1"/>
    </source>
</evidence>
<evidence type="ECO:0000256" key="2">
    <source>
        <dbReference type="SAM" id="Phobius"/>
    </source>
</evidence>
<sequence length="288" mass="33000">MPPTTRSMSSSRRASEKKETETAPVEWGSPESEFGHIAPCRGIRFWGYLLCSIGLAGWVLVGIPLVAYKYLPPHPTDDYAGLTGFICLWMPVFALINNRGEKRTWAQRWEEFIFVWLIVSGLAQVFWELPFVLIKRKYLHPIESTSTLKDSELWLWVWWMYGSGDTRYMRPHSSSHATETMLAISGFFELAAAYWIKKGGCFKYKTGLVIAALTHWGFFWANTSVIYIAEIYDNYENISDGWAGYWVKWAGLNLQWSVLCPICTGAALWLLHNKAKEEGRSARSVKSE</sequence>
<keyword evidence="2" id="KW-1133">Transmembrane helix</keyword>
<name>A0A0G4GJL5_9ALVE</name>
<protein>
    <recommendedName>
        <fullName evidence="4">EXPERA domain-containing protein</fullName>
    </recommendedName>
</protein>
<evidence type="ECO:0008006" key="4">
    <source>
        <dbReference type="Google" id="ProtNLM"/>
    </source>
</evidence>
<feature type="transmembrane region" description="Helical" evidence="2">
    <location>
        <begin position="45"/>
        <end position="67"/>
    </location>
</feature>
<proteinExistence type="predicted"/>
<feature type="transmembrane region" description="Helical" evidence="2">
    <location>
        <begin position="177"/>
        <end position="196"/>
    </location>
</feature>
<evidence type="ECO:0000256" key="1">
    <source>
        <dbReference type="SAM" id="MobiDB-lite"/>
    </source>
</evidence>
<feature type="transmembrane region" description="Helical" evidence="2">
    <location>
        <begin position="249"/>
        <end position="271"/>
    </location>
</feature>
<feature type="transmembrane region" description="Helical" evidence="2">
    <location>
        <begin position="79"/>
        <end position="97"/>
    </location>
</feature>
<dbReference type="AlphaFoldDB" id="A0A0G4GJL5"/>
<organism evidence="3">
    <name type="scientific">Chromera velia CCMP2878</name>
    <dbReference type="NCBI Taxonomy" id="1169474"/>
    <lineage>
        <taxon>Eukaryota</taxon>
        <taxon>Sar</taxon>
        <taxon>Alveolata</taxon>
        <taxon>Colpodellida</taxon>
        <taxon>Chromeraceae</taxon>
        <taxon>Chromera</taxon>
    </lineage>
</organism>
<feature type="transmembrane region" description="Helical" evidence="2">
    <location>
        <begin position="109"/>
        <end position="127"/>
    </location>
</feature>
<keyword evidence="2" id="KW-0812">Transmembrane</keyword>
<feature type="region of interest" description="Disordered" evidence="1">
    <location>
        <begin position="1"/>
        <end position="28"/>
    </location>
</feature>
<dbReference type="EMBL" id="CDMZ01001275">
    <property type="protein sequence ID" value="CEM30108.1"/>
    <property type="molecule type" value="Genomic_DNA"/>
</dbReference>
<accession>A0A0G4GJL5</accession>